<gene>
    <name evidence="3" type="ORF">V1477_007194</name>
</gene>
<name>A0ABD2CHT9_VESMC</name>
<dbReference type="AlphaFoldDB" id="A0ABD2CHT9"/>
<keyword evidence="4" id="KW-1185">Reference proteome</keyword>
<sequence>MANFVMAVVIQRVNIPMGNGFDLVSGAPPHYHQRGDRATLEIRKRCSQSRINHNAGVVVVVAVVVVVVIVVVVAAAATGKDRLFILLETLRGGNKIRALWGLERRRRRRSRRREEEGGEEGEEEEEEVENEGRERCYRADLAGKSFRGGSCLSRFSTSFHTNLSFPTIGDRSNASVAMTLRVLEQPPRGTSTSFRSQRTLGHVQHARCVVECLLECPRSNSMSRQAVVLHQNSSGPVTLFSKLCI</sequence>
<evidence type="ECO:0000313" key="4">
    <source>
        <dbReference type="Proteomes" id="UP001607303"/>
    </source>
</evidence>
<keyword evidence="2" id="KW-1133">Transmembrane helix</keyword>
<evidence type="ECO:0000313" key="3">
    <source>
        <dbReference type="EMBL" id="KAL2744652.1"/>
    </source>
</evidence>
<dbReference type="EMBL" id="JAYRBN010000050">
    <property type="protein sequence ID" value="KAL2744652.1"/>
    <property type="molecule type" value="Genomic_DNA"/>
</dbReference>
<feature type="region of interest" description="Disordered" evidence="1">
    <location>
        <begin position="107"/>
        <end position="130"/>
    </location>
</feature>
<protein>
    <submittedName>
        <fullName evidence="3">Uncharacterized protein</fullName>
    </submittedName>
</protein>
<organism evidence="3 4">
    <name type="scientific">Vespula maculifrons</name>
    <name type="common">Eastern yellow jacket</name>
    <name type="synonym">Wasp</name>
    <dbReference type="NCBI Taxonomy" id="7453"/>
    <lineage>
        <taxon>Eukaryota</taxon>
        <taxon>Metazoa</taxon>
        <taxon>Ecdysozoa</taxon>
        <taxon>Arthropoda</taxon>
        <taxon>Hexapoda</taxon>
        <taxon>Insecta</taxon>
        <taxon>Pterygota</taxon>
        <taxon>Neoptera</taxon>
        <taxon>Endopterygota</taxon>
        <taxon>Hymenoptera</taxon>
        <taxon>Apocrita</taxon>
        <taxon>Aculeata</taxon>
        <taxon>Vespoidea</taxon>
        <taxon>Vespidae</taxon>
        <taxon>Vespinae</taxon>
        <taxon>Vespula</taxon>
    </lineage>
</organism>
<accession>A0ABD2CHT9</accession>
<evidence type="ECO:0000256" key="2">
    <source>
        <dbReference type="SAM" id="Phobius"/>
    </source>
</evidence>
<feature type="transmembrane region" description="Helical" evidence="2">
    <location>
        <begin position="55"/>
        <end position="77"/>
    </location>
</feature>
<keyword evidence="2" id="KW-0812">Transmembrane</keyword>
<feature type="compositionally biased region" description="Acidic residues" evidence="1">
    <location>
        <begin position="116"/>
        <end position="129"/>
    </location>
</feature>
<proteinExistence type="predicted"/>
<comment type="caution">
    <text evidence="3">The sequence shown here is derived from an EMBL/GenBank/DDBJ whole genome shotgun (WGS) entry which is preliminary data.</text>
</comment>
<reference evidence="3 4" key="1">
    <citation type="journal article" date="2024" name="Ann. Entomol. Soc. Am.">
        <title>Genomic analyses of the southern and eastern yellowjacket wasps (Hymenoptera: Vespidae) reveal evolutionary signatures of social life.</title>
        <authorList>
            <person name="Catto M.A."/>
            <person name="Caine P.B."/>
            <person name="Orr S.E."/>
            <person name="Hunt B.G."/>
            <person name="Goodisman M.A.D."/>
        </authorList>
    </citation>
    <scope>NUCLEOTIDE SEQUENCE [LARGE SCALE GENOMIC DNA]</scope>
    <source>
        <strain evidence="3">232</strain>
        <tissue evidence="3">Head and thorax</tissue>
    </source>
</reference>
<evidence type="ECO:0000256" key="1">
    <source>
        <dbReference type="SAM" id="MobiDB-lite"/>
    </source>
</evidence>
<dbReference type="Proteomes" id="UP001607303">
    <property type="component" value="Unassembled WGS sequence"/>
</dbReference>
<keyword evidence="2" id="KW-0472">Membrane</keyword>